<reference evidence="3" key="1">
    <citation type="submission" date="2016-10" db="EMBL/GenBank/DDBJ databases">
        <authorList>
            <person name="Varghese N."/>
            <person name="Submissions S."/>
        </authorList>
    </citation>
    <scope>NUCLEOTIDE SEQUENCE [LARGE SCALE GENOMIC DNA]</scope>
    <source>
        <strain evidence="3">DSM 26471</strain>
    </source>
</reference>
<keyword evidence="3" id="KW-1185">Reference proteome</keyword>
<dbReference type="OrthoDB" id="7426224at2"/>
<dbReference type="Proteomes" id="UP000199630">
    <property type="component" value="Unassembled WGS sequence"/>
</dbReference>
<keyword evidence="1" id="KW-0732">Signal</keyword>
<dbReference type="AlphaFoldDB" id="A0A1I3IPJ8"/>
<protein>
    <submittedName>
        <fullName evidence="2">Uncharacterized protein</fullName>
    </submittedName>
</protein>
<dbReference type="RefSeq" id="WP_090055514.1">
    <property type="nucleotide sequence ID" value="NZ_FORH01000001.1"/>
</dbReference>
<dbReference type="EMBL" id="FORH01000001">
    <property type="protein sequence ID" value="SFI49693.1"/>
    <property type="molecule type" value="Genomic_DNA"/>
</dbReference>
<feature type="chain" id="PRO_5011521292" evidence="1">
    <location>
        <begin position="26"/>
        <end position="183"/>
    </location>
</feature>
<organism evidence="2 3">
    <name type="scientific">Celeribacter neptunius</name>
    <dbReference type="NCBI Taxonomy" id="588602"/>
    <lineage>
        <taxon>Bacteria</taxon>
        <taxon>Pseudomonadati</taxon>
        <taxon>Pseudomonadota</taxon>
        <taxon>Alphaproteobacteria</taxon>
        <taxon>Rhodobacterales</taxon>
        <taxon>Roseobacteraceae</taxon>
        <taxon>Celeribacter</taxon>
    </lineage>
</organism>
<name>A0A1I3IPJ8_9RHOB</name>
<evidence type="ECO:0000313" key="2">
    <source>
        <dbReference type="EMBL" id="SFI49693.1"/>
    </source>
</evidence>
<sequence length="183" mass="20154">MKRLSYAALLGACLVHVSLAQPVQAEPGSTEEVPLFHCGFANGKSVTLDAGIDGAGLEGLRYRFGRPGKMPELEVFRPYEEVRVTPWPGVGRSIWEDLSLTNGDYSYRIWGSLDKEKAVEEAADALAGGVIVEQGEHEIARLDCLPESVSYTVFSFADTYAEAGYCWDFEHESWRRDEAGSCP</sequence>
<proteinExistence type="predicted"/>
<accession>A0A1I3IPJ8</accession>
<gene>
    <name evidence="2" type="ORF">SAMN04487991_0086</name>
</gene>
<evidence type="ECO:0000256" key="1">
    <source>
        <dbReference type="SAM" id="SignalP"/>
    </source>
</evidence>
<dbReference type="STRING" id="588602.SAMN04487991_0086"/>
<feature type="signal peptide" evidence="1">
    <location>
        <begin position="1"/>
        <end position="25"/>
    </location>
</feature>
<evidence type="ECO:0000313" key="3">
    <source>
        <dbReference type="Proteomes" id="UP000199630"/>
    </source>
</evidence>